<organism evidence="2">
    <name type="scientific">Culex pipiens</name>
    <name type="common">House mosquito</name>
    <dbReference type="NCBI Taxonomy" id="7175"/>
    <lineage>
        <taxon>Eukaryota</taxon>
        <taxon>Metazoa</taxon>
        <taxon>Ecdysozoa</taxon>
        <taxon>Arthropoda</taxon>
        <taxon>Hexapoda</taxon>
        <taxon>Insecta</taxon>
        <taxon>Pterygota</taxon>
        <taxon>Neoptera</taxon>
        <taxon>Endopterygota</taxon>
        <taxon>Diptera</taxon>
        <taxon>Nematocera</taxon>
        <taxon>Culicoidea</taxon>
        <taxon>Culicidae</taxon>
        <taxon>Culicinae</taxon>
        <taxon>Culicini</taxon>
        <taxon>Culex</taxon>
        <taxon>Culex</taxon>
    </lineage>
</organism>
<evidence type="ECO:0000313" key="2">
    <source>
        <dbReference type="EMBL" id="CAG6478357.1"/>
    </source>
</evidence>
<reference evidence="2" key="1">
    <citation type="submission" date="2021-05" db="EMBL/GenBank/DDBJ databases">
        <authorList>
            <person name="Alioto T."/>
            <person name="Alioto T."/>
            <person name="Gomez Garrido J."/>
        </authorList>
    </citation>
    <scope>NUCLEOTIDE SEQUENCE</scope>
</reference>
<feature type="compositionally biased region" description="Basic and acidic residues" evidence="1">
    <location>
        <begin position="1"/>
        <end position="13"/>
    </location>
</feature>
<sequence length="114" mass="11768">MPLGGARRDRVRPESGLGDAAYQIRRRLRLAKREGQIADGTGAGAQQSKTDSGHATSGSCSVRCATDGLPAGATGERRALADVLQDAGDLQNGQVPDGVAGTRGDTLKKDCYEG</sequence>
<evidence type="ECO:0000256" key="1">
    <source>
        <dbReference type="SAM" id="MobiDB-lite"/>
    </source>
</evidence>
<proteinExistence type="predicted"/>
<feature type="region of interest" description="Disordered" evidence="1">
    <location>
        <begin position="1"/>
        <end position="20"/>
    </location>
</feature>
<accession>A0A8D8BRU7</accession>
<name>A0A8D8BRU7_CULPI</name>
<dbReference type="AlphaFoldDB" id="A0A8D8BRU7"/>
<protein>
    <submittedName>
        <fullName evidence="2">(northern house mosquito) hypothetical protein</fullName>
    </submittedName>
</protein>
<feature type="region of interest" description="Disordered" evidence="1">
    <location>
        <begin position="33"/>
        <end position="60"/>
    </location>
</feature>
<dbReference type="EMBL" id="HBUE01082970">
    <property type="protein sequence ID" value="CAG6478357.1"/>
    <property type="molecule type" value="Transcribed_RNA"/>
</dbReference>
<feature type="region of interest" description="Disordered" evidence="1">
    <location>
        <begin position="85"/>
        <end position="114"/>
    </location>
</feature>
<feature type="compositionally biased region" description="Basic and acidic residues" evidence="1">
    <location>
        <begin position="105"/>
        <end position="114"/>
    </location>
</feature>
<feature type="compositionally biased region" description="Polar residues" evidence="1">
    <location>
        <begin position="44"/>
        <end position="60"/>
    </location>
</feature>